<dbReference type="KEGG" id="lapi:DKL56_03625"/>
<evidence type="ECO:0000256" key="3">
    <source>
        <dbReference type="ARBA" id="ARBA00022989"/>
    </source>
</evidence>
<dbReference type="GO" id="GO:0005886">
    <property type="term" value="C:plasma membrane"/>
    <property type="evidence" value="ECO:0007669"/>
    <property type="project" value="InterPro"/>
</dbReference>
<keyword evidence="2 5" id="KW-0812">Transmembrane</keyword>
<evidence type="ECO:0000256" key="1">
    <source>
        <dbReference type="ARBA" id="ARBA00022475"/>
    </source>
</evidence>
<evidence type="ECO:0000313" key="8">
    <source>
        <dbReference type="Proteomes" id="UP000033682"/>
    </source>
</evidence>
<name>A0A0F4LSU1_9LACO</name>
<dbReference type="HOGENOM" id="CLU_142842_5_0_9"/>
<evidence type="ECO:0000256" key="2">
    <source>
        <dbReference type="ARBA" id="ARBA00022692"/>
    </source>
</evidence>
<comment type="caution">
    <text evidence="7">The sequence shown here is derived from an EMBL/GenBank/DDBJ whole genome shotgun (WGS) entry which is preliminary data.</text>
</comment>
<organism evidence="7 8">
    <name type="scientific">Lactobacillus apis</name>
    <dbReference type="NCBI Taxonomy" id="303541"/>
    <lineage>
        <taxon>Bacteria</taxon>
        <taxon>Bacillati</taxon>
        <taxon>Bacillota</taxon>
        <taxon>Bacilli</taxon>
        <taxon>Lactobacillales</taxon>
        <taxon>Lactobacillaceae</taxon>
        <taxon>Lactobacillus</taxon>
    </lineage>
</organism>
<dbReference type="Proteomes" id="UP000033682">
    <property type="component" value="Unassembled WGS sequence"/>
</dbReference>
<dbReference type="RefSeq" id="WP_046306800.1">
    <property type="nucleotide sequence ID" value="NZ_BMCV01000001.1"/>
</dbReference>
<evidence type="ECO:0000259" key="6">
    <source>
        <dbReference type="Pfam" id="PF06305"/>
    </source>
</evidence>
<keyword evidence="4 5" id="KW-0472">Membrane</keyword>
<dbReference type="EMBL" id="JXLG01000005">
    <property type="protein sequence ID" value="KJY61354.1"/>
    <property type="molecule type" value="Genomic_DNA"/>
</dbReference>
<evidence type="ECO:0000313" key="7">
    <source>
        <dbReference type="EMBL" id="KJY61354.1"/>
    </source>
</evidence>
<keyword evidence="1" id="KW-1003">Cell membrane</keyword>
<keyword evidence="8" id="KW-1185">Reference proteome</keyword>
<proteinExistence type="predicted"/>
<keyword evidence="3 5" id="KW-1133">Transmembrane helix</keyword>
<dbReference type="STRING" id="303541.JF72_06340"/>
<dbReference type="Pfam" id="PF06305">
    <property type="entry name" value="LapA_dom"/>
    <property type="match status" value="1"/>
</dbReference>
<dbReference type="InterPro" id="IPR010445">
    <property type="entry name" value="LapA_dom"/>
</dbReference>
<evidence type="ECO:0000256" key="4">
    <source>
        <dbReference type="ARBA" id="ARBA00023136"/>
    </source>
</evidence>
<dbReference type="GeneID" id="78160264"/>
<dbReference type="AlphaFoldDB" id="A0A0F4LSU1"/>
<feature type="domain" description="Lipopolysaccharide assembly protein A" evidence="6">
    <location>
        <begin position="27"/>
        <end position="64"/>
    </location>
</feature>
<dbReference type="PATRIC" id="fig|303541.3.peg.790"/>
<accession>A0A0F4LSU1</accession>
<protein>
    <recommendedName>
        <fullName evidence="6">Lipopolysaccharide assembly protein A domain-containing protein</fullName>
    </recommendedName>
</protein>
<evidence type="ECO:0000256" key="5">
    <source>
        <dbReference type="SAM" id="Phobius"/>
    </source>
</evidence>
<sequence>MKNKTRQIKLILILILTLLAVIFVVLNTKNVAINFGLFNVKVPLIIILVLMIIIGVLIGWFFGANGHKRDKNN</sequence>
<gene>
    <name evidence="7" type="ORF">JF72_06340</name>
</gene>
<feature type="transmembrane region" description="Helical" evidence="5">
    <location>
        <begin position="44"/>
        <end position="63"/>
    </location>
</feature>
<reference evidence="7 8" key="1">
    <citation type="submission" date="2015-01" db="EMBL/GenBank/DDBJ databases">
        <title>Comparative genomics of the lactic acid bacteria isolated from the honey bee gut.</title>
        <authorList>
            <person name="Ellegaard K.M."/>
            <person name="Tamarit D."/>
            <person name="Javelind E."/>
            <person name="Olofsson T."/>
            <person name="Andersson S.G."/>
            <person name="Vasquez A."/>
        </authorList>
    </citation>
    <scope>NUCLEOTIDE SEQUENCE [LARGE SCALE GENOMIC DNA]</scope>
    <source>
        <strain evidence="7 8">Hma11</strain>
    </source>
</reference>